<sequence length="425" mass="47625">MSLPATIINDLCMNLLENILARLPAVDFASADCINHLWHLVCARILSRPKLSSACSFSDYPQITAKLGSRVPVITIFSDTNMGRDAISDESRETQRNPEGMITVMRKVDHVMSPETVIVGAHHTCGFKHTDGYSGHKTSTEKNVTAYALVFARENNKALGIGETKFQAVLSSGLLPVGPVYAASVKKRYGFYTGLTARIEGSRENLDGDTLLSQAYEEIGGMYRTYRWCIGVTKRRKFSNGREKVEWITSVSFHEVKKINQGCLFVNDTDMDIKTGDTFRFYFPDPITDLFSNANVSNHLSSFKQRNTTHSDKWEVFGGLIFTSFGRGVSFDKLLFLDNFPGGTLGCIFFGRVFGRGDLTPCVDNSPYLDNFPRETCGGAFCGLVFRRSEKTPHITESQERKLVRHCVHEYGALYLIMSYIPKRN</sequence>
<evidence type="ECO:0000313" key="3">
    <source>
        <dbReference type="Proteomes" id="UP000215914"/>
    </source>
</evidence>
<dbReference type="InterPro" id="IPR036047">
    <property type="entry name" value="F-box-like_dom_sf"/>
</dbReference>
<dbReference type="AlphaFoldDB" id="A0A251UWB9"/>
<protein>
    <submittedName>
        <fullName evidence="1">F-box-like domain superfamily protein</fullName>
    </submittedName>
    <submittedName>
        <fullName evidence="2">Putative F-box domain-containing protein</fullName>
    </submittedName>
</protein>
<gene>
    <name evidence="2" type="ORF">HannXRQ_Chr04g0099641</name>
    <name evidence="1" type="ORF">HanXRQr2_Chr04g0145631</name>
</gene>
<dbReference type="PANTHER" id="PTHR14939">
    <property type="entry name" value="F-BOX ONLY PROTEIN 22"/>
    <property type="match status" value="1"/>
</dbReference>
<dbReference type="GO" id="GO:0000209">
    <property type="term" value="P:protein polyubiquitination"/>
    <property type="evidence" value="ECO:0000318"/>
    <property type="project" value="GO_Central"/>
</dbReference>
<dbReference type="OMA" id="EKVEWIT"/>
<name>A0A251UWB9_HELAN</name>
<dbReference type="SUPFAM" id="SSF81383">
    <property type="entry name" value="F-box domain"/>
    <property type="match status" value="1"/>
</dbReference>
<reference evidence="1" key="3">
    <citation type="submission" date="2020-06" db="EMBL/GenBank/DDBJ databases">
        <title>Helianthus annuus Genome sequencing and assembly Release 2.</title>
        <authorList>
            <person name="Gouzy J."/>
            <person name="Langlade N."/>
            <person name="Munos S."/>
        </authorList>
    </citation>
    <scope>NUCLEOTIDE SEQUENCE</scope>
    <source>
        <tissue evidence="1">Leaves</tissue>
    </source>
</reference>
<reference evidence="1 3" key="1">
    <citation type="journal article" date="2017" name="Nature">
        <title>The sunflower genome provides insights into oil metabolism, flowering and Asterid evolution.</title>
        <authorList>
            <person name="Badouin H."/>
            <person name="Gouzy J."/>
            <person name="Grassa C.J."/>
            <person name="Murat F."/>
            <person name="Staton S.E."/>
            <person name="Cottret L."/>
            <person name="Lelandais-Briere C."/>
            <person name="Owens G.L."/>
            <person name="Carrere S."/>
            <person name="Mayjonade B."/>
            <person name="Legrand L."/>
            <person name="Gill N."/>
            <person name="Kane N.C."/>
            <person name="Bowers J.E."/>
            <person name="Hubner S."/>
            <person name="Bellec A."/>
            <person name="Berard A."/>
            <person name="Berges H."/>
            <person name="Blanchet N."/>
            <person name="Boniface M.C."/>
            <person name="Brunel D."/>
            <person name="Catrice O."/>
            <person name="Chaidir N."/>
            <person name="Claudel C."/>
            <person name="Donnadieu C."/>
            <person name="Faraut T."/>
            <person name="Fievet G."/>
            <person name="Helmstetter N."/>
            <person name="King M."/>
            <person name="Knapp S.J."/>
            <person name="Lai Z."/>
            <person name="Le Paslier M.C."/>
            <person name="Lippi Y."/>
            <person name="Lorenzon L."/>
            <person name="Mandel J.R."/>
            <person name="Marage G."/>
            <person name="Marchand G."/>
            <person name="Marquand E."/>
            <person name="Bret-Mestries E."/>
            <person name="Morien E."/>
            <person name="Nambeesan S."/>
            <person name="Nguyen T."/>
            <person name="Pegot-Espagnet P."/>
            <person name="Pouilly N."/>
            <person name="Raftis F."/>
            <person name="Sallet E."/>
            <person name="Schiex T."/>
            <person name="Thomas J."/>
            <person name="Vandecasteele C."/>
            <person name="Vares D."/>
            <person name="Vear F."/>
            <person name="Vautrin S."/>
            <person name="Crespi M."/>
            <person name="Mangin B."/>
            <person name="Burke J.M."/>
            <person name="Salse J."/>
            <person name="Munos S."/>
            <person name="Vincourt P."/>
            <person name="Rieseberg L.H."/>
            <person name="Langlade N.B."/>
        </authorList>
    </citation>
    <scope>NUCLEOTIDE SEQUENCE [LARGE SCALE GENOMIC DNA]</scope>
    <source>
        <strain evidence="3">cv. SF193</strain>
        <tissue evidence="1">Leaves</tissue>
    </source>
</reference>
<accession>A0A251UWB9</accession>
<dbReference type="GO" id="GO:0032436">
    <property type="term" value="P:positive regulation of proteasomal ubiquitin-dependent protein catabolic process"/>
    <property type="evidence" value="ECO:0000318"/>
    <property type="project" value="GO_Central"/>
</dbReference>
<evidence type="ECO:0000313" key="2">
    <source>
        <dbReference type="EMBL" id="OTG27404.1"/>
    </source>
</evidence>
<reference evidence="2" key="2">
    <citation type="submission" date="2017-02" db="EMBL/GenBank/DDBJ databases">
        <title>Sunflower complete genome.</title>
        <authorList>
            <person name="Langlade N."/>
            <person name="Munos S."/>
        </authorList>
    </citation>
    <scope>NUCLEOTIDE SEQUENCE [LARGE SCALE GENOMIC DNA]</scope>
    <source>
        <tissue evidence="2">Leaves</tissue>
    </source>
</reference>
<evidence type="ECO:0000313" key="1">
    <source>
        <dbReference type="EMBL" id="KAF5808460.1"/>
    </source>
</evidence>
<dbReference type="Proteomes" id="UP000215914">
    <property type="component" value="Chromosome 4"/>
</dbReference>
<proteinExistence type="predicted"/>
<organism evidence="2 3">
    <name type="scientific">Helianthus annuus</name>
    <name type="common">Common sunflower</name>
    <dbReference type="NCBI Taxonomy" id="4232"/>
    <lineage>
        <taxon>Eukaryota</taxon>
        <taxon>Viridiplantae</taxon>
        <taxon>Streptophyta</taxon>
        <taxon>Embryophyta</taxon>
        <taxon>Tracheophyta</taxon>
        <taxon>Spermatophyta</taxon>
        <taxon>Magnoliopsida</taxon>
        <taxon>eudicotyledons</taxon>
        <taxon>Gunneridae</taxon>
        <taxon>Pentapetalae</taxon>
        <taxon>asterids</taxon>
        <taxon>campanulids</taxon>
        <taxon>Asterales</taxon>
        <taxon>Asteraceae</taxon>
        <taxon>Asteroideae</taxon>
        <taxon>Heliantheae alliance</taxon>
        <taxon>Heliantheae</taxon>
        <taxon>Helianthus</taxon>
    </lineage>
</organism>
<dbReference type="EMBL" id="MNCJ02000319">
    <property type="protein sequence ID" value="KAF5808460.1"/>
    <property type="molecule type" value="Genomic_DNA"/>
</dbReference>
<dbReference type="PANTHER" id="PTHR14939:SF5">
    <property type="entry name" value="F-BOX ONLY PROTEIN 22"/>
    <property type="match status" value="1"/>
</dbReference>
<keyword evidence="3" id="KW-1185">Reference proteome</keyword>
<dbReference type="EMBL" id="CM007893">
    <property type="protein sequence ID" value="OTG27404.1"/>
    <property type="molecule type" value="Genomic_DNA"/>
</dbReference>
<dbReference type="InParanoid" id="A0A251UWB9"/>
<dbReference type="Gramene" id="mRNA:HanXRQr2_Chr04g0145631">
    <property type="protein sequence ID" value="mRNA:HanXRQr2_Chr04g0145631"/>
    <property type="gene ID" value="HanXRQr2_Chr04g0145631"/>
</dbReference>